<dbReference type="InterPro" id="IPR036950">
    <property type="entry name" value="PBP_transglycosylase"/>
</dbReference>
<dbReference type="EMBL" id="JAMKFE010000013">
    <property type="protein sequence ID" value="MCM5681703.1"/>
    <property type="molecule type" value="Genomic_DNA"/>
</dbReference>
<protein>
    <submittedName>
        <fullName evidence="4">Transglycosylase domain-containing protein</fullName>
    </submittedName>
</protein>
<evidence type="ECO:0000313" key="5">
    <source>
        <dbReference type="Proteomes" id="UP001165541"/>
    </source>
</evidence>
<reference evidence="4" key="1">
    <citation type="submission" date="2022-05" db="EMBL/GenBank/DDBJ databases">
        <title>Schlegelella sp. nov., isolated from mangrove soil.</title>
        <authorList>
            <person name="Liu Y."/>
            <person name="Ge X."/>
            <person name="Liu W."/>
        </authorList>
    </citation>
    <scope>NUCLEOTIDE SEQUENCE</scope>
    <source>
        <strain evidence="4">S2-27</strain>
    </source>
</reference>
<dbReference type="Proteomes" id="UP001165541">
    <property type="component" value="Unassembled WGS sequence"/>
</dbReference>
<dbReference type="RefSeq" id="WP_251780184.1">
    <property type="nucleotide sequence ID" value="NZ_JAMKFE010000013.1"/>
</dbReference>
<evidence type="ECO:0000259" key="3">
    <source>
        <dbReference type="Pfam" id="PF00912"/>
    </source>
</evidence>
<keyword evidence="5" id="KW-1185">Reference proteome</keyword>
<dbReference type="Pfam" id="PF00912">
    <property type="entry name" value="Transgly"/>
    <property type="match status" value="1"/>
</dbReference>
<feature type="domain" description="Glycosyl transferase family 51" evidence="3">
    <location>
        <begin position="244"/>
        <end position="395"/>
    </location>
</feature>
<sequence>MNRAKKWLIGLGVAALTFVVVAAAGLLLMLRTVAAGPDEWSTTVRLGPFERSLSVPALIRAGTHPLGMWLLDGRRLRTSAGVVQWQAYSDGQTLYGRCEPCVLKLPALGETAVSLPRAAWTIKRNGQSEFRGTLALGRDEQAVRGAWRGQLSGSALALQVHLQRAPIASYYALFGTDIPELQQARIEGEASVQLRTSLPSGAWQLRPQVEGFQVHGLGTEALVGAGAPRACAAPKGAAGWGRWLPLAVLSAEDQRFHEHGGYDLAEINAAWQRNQRDDAPTRGASTLTQQLAKLVYTGDDRTHVRKLRELLYAVEMERTLGKARILQLYLSLAPWGEGRCGGEAPAQRYLGKPAAELTPIEASWLASLLRSPDAQVRHWRRTGEIDRKRVALVLDGLRPVPPAVRRIQLQRLPQWQPAWRPASGASIEP</sequence>
<dbReference type="InterPro" id="IPR050396">
    <property type="entry name" value="Glycosyltr_51/Transpeptidase"/>
</dbReference>
<name>A0ABT0YSW0_9BURK</name>
<accession>A0ABT0YSW0</accession>
<evidence type="ECO:0000256" key="2">
    <source>
        <dbReference type="ARBA" id="ARBA00022679"/>
    </source>
</evidence>
<dbReference type="InterPro" id="IPR023346">
    <property type="entry name" value="Lysozyme-like_dom_sf"/>
</dbReference>
<evidence type="ECO:0000313" key="4">
    <source>
        <dbReference type="EMBL" id="MCM5681703.1"/>
    </source>
</evidence>
<proteinExistence type="predicted"/>
<comment type="caution">
    <text evidence="4">The sequence shown here is derived from an EMBL/GenBank/DDBJ whole genome shotgun (WGS) entry which is preliminary data.</text>
</comment>
<dbReference type="Gene3D" id="1.10.3810.10">
    <property type="entry name" value="Biosynthetic peptidoglycan transglycosylase-like"/>
    <property type="match status" value="1"/>
</dbReference>
<comment type="pathway">
    <text evidence="1">Cell wall biogenesis; peptidoglycan biosynthesis.</text>
</comment>
<dbReference type="InterPro" id="IPR001264">
    <property type="entry name" value="Glyco_trans_51"/>
</dbReference>
<keyword evidence="2" id="KW-0808">Transferase</keyword>
<dbReference type="PANTHER" id="PTHR32282:SF33">
    <property type="entry name" value="PEPTIDOGLYCAN GLYCOSYLTRANSFERASE"/>
    <property type="match status" value="1"/>
</dbReference>
<dbReference type="SUPFAM" id="SSF53955">
    <property type="entry name" value="Lysozyme-like"/>
    <property type="match status" value="1"/>
</dbReference>
<organism evidence="4 5">
    <name type="scientific">Caldimonas mangrovi</name>
    <dbReference type="NCBI Taxonomy" id="2944811"/>
    <lineage>
        <taxon>Bacteria</taxon>
        <taxon>Pseudomonadati</taxon>
        <taxon>Pseudomonadota</taxon>
        <taxon>Betaproteobacteria</taxon>
        <taxon>Burkholderiales</taxon>
        <taxon>Sphaerotilaceae</taxon>
        <taxon>Caldimonas</taxon>
    </lineage>
</organism>
<dbReference type="PANTHER" id="PTHR32282">
    <property type="entry name" value="BINDING PROTEIN TRANSPEPTIDASE, PUTATIVE-RELATED"/>
    <property type="match status" value="1"/>
</dbReference>
<gene>
    <name evidence="4" type="ORF">M8A51_19425</name>
</gene>
<evidence type="ECO:0000256" key="1">
    <source>
        <dbReference type="ARBA" id="ARBA00004752"/>
    </source>
</evidence>